<evidence type="ECO:0008006" key="7">
    <source>
        <dbReference type="Google" id="ProtNLM"/>
    </source>
</evidence>
<comment type="similarity">
    <text evidence="1">Belongs to the mab-21 family.</text>
</comment>
<evidence type="ECO:0000256" key="1">
    <source>
        <dbReference type="ARBA" id="ARBA00008307"/>
    </source>
</evidence>
<dbReference type="Pfam" id="PF03281">
    <property type="entry name" value="Mab-21"/>
    <property type="match status" value="1"/>
</dbReference>
<keyword evidence="2" id="KW-0472">Membrane</keyword>
<keyword evidence="2" id="KW-0812">Transmembrane</keyword>
<dbReference type="Gene3D" id="1.10.1410.40">
    <property type="match status" value="1"/>
</dbReference>
<protein>
    <recommendedName>
        <fullName evidence="7">Mab-21-like HhH/H2TH-like domain-containing protein</fullName>
    </recommendedName>
</protein>
<evidence type="ECO:0000313" key="5">
    <source>
        <dbReference type="EMBL" id="KAK3095010.1"/>
    </source>
</evidence>
<evidence type="ECO:0000259" key="3">
    <source>
        <dbReference type="Pfam" id="PF03281"/>
    </source>
</evidence>
<dbReference type="PANTHER" id="PTHR10656">
    <property type="entry name" value="CELL FATE DETERMINING PROTEIN MAB21-RELATED"/>
    <property type="match status" value="1"/>
</dbReference>
<feature type="domain" description="Mab-21-like nucleotidyltransferase" evidence="3">
    <location>
        <begin position="88"/>
        <end position="233"/>
    </location>
</feature>
<dbReference type="SMART" id="SM01265">
    <property type="entry name" value="Mab-21"/>
    <property type="match status" value="1"/>
</dbReference>
<evidence type="ECO:0000259" key="4">
    <source>
        <dbReference type="Pfam" id="PF20266"/>
    </source>
</evidence>
<feature type="transmembrane region" description="Helical" evidence="2">
    <location>
        <begin position="547"/>
        <end position="568"/>
    </location>
</feature>
<keyword evidence="6" id="KW-1185">Reference proteome</keyword>
<dbReference type="Pfam" id="PF20266">
    <property type="entry name" value="Mab-21_C"/>
    <property type="match status" value="1"/>
</dbReference>
<keyword evidence="2" id="KW-1133">Transmembrane helix</keyword>
<dbReference type="EMBL" id="VSWD01000008">
    <property type="protein sequence ID" value="KAK3095010.1"/>
    <property type="molecule type" value="Genomic_DNA"/>
</dbReference>
<evidence type="ECO:0000313" key="6">
    <source>
        <dbReference type="Proteomes" id="UP001186944"/>
    </source>
</evidence>
<accession>A0AA89BTA8</accession>
<evidence type="ECO:0000256" key="2">
    <source>
        <dbReference type="SAM" id="Phobius"/>
    </source>
</evidence>
<feature type="domain" description="Mab-21-like HhH/H2TH-like" evidence="4">
    <location>
        <begin position="248"/>
        <end position="324"/>
    </location>
</feature>
<dbReference type="InterPro" id="IPR024810">
    <property type="entry name" value="MAB21L/cGLR"/>
</dbReference>
<proteinExistence type="inferred from homology"/>
<organism evidence="5 6">
    <name type="scientific">Pinctada imbricata</name>
    <name type="common">Atlantic pearl-oyster</name>
    <name type="synonym">Pinctada martensii</name>
    <dbReference type="NCBI Taxonomy" id="66713"/>
    <lineage>
        <taxon>Eukaryota</taxon>
        <taxon>Metazoa</taxon>
        <taxon>Spiralia</taxon>
        <taxon>Lophotrochozoa</taxon>
        <taxon>Mollusca</taxon>
        <taxon>Bivalvia</taxon>
        <taxon>Autobranchia</taxon>
        <taxon>Pteriomorphia</taxon>
        <taxon>Pterioida</taxon>
        <taxon>Pterioidea</taxon>
        <taxon>Pteriidae</taxon>
        <taxon>Pinctada</taxon>
    </lineage>
</organism>
<gene>
    <name evidence="5" type="ORF">FSP39_009130</name>
</gene>
<dbReference type="InterPro" id="IPR046903">
    <property type="entry name" value="Mab-21-like_nuc_Trfase"/>
</dbReference>
<dbReference type="PANTHER" id="PTHR10656:SF69">
    <property type="entry name" value="MAB-21-LIKE HHH_H2TH-LIKE DOMAIN-CONTAINING PROTEIN"/>
    <property type="match status" value="1"/>
</dbReference>
<name>A0AA89BTA8_PINIB</name>
<dbReference type="AlphaFoldDB" id="A0AA89BTA8"/>
<reference evidence="5" key="1">
    <citation type="submission" date="2019-08" db="EMBL/GenBank/DDBJ databases">
        <title>The improved chromosome-level genome for the pearl oyster Pinctada fucata martensii using PacBio sequencing and Hi-C.</title>
        <authorList>
            <person name="Zheng Z."/>
        </authorList>
    </citation>
    <scope>NUCLEOTIDE SEQUENCE</scope>
    <source>
        <strain evidence="5">ZZ-2019</strain>
        <tissue evidence="5">Adductor muscle</tissue>
    </source>
</reference>
<comment type="caution">
    <text evidence="5">The sequence shown here is derived from an EMBL/GenBank/DDBJ whole genome shotgun (WGS) entry which is preliminary data.</text>
</comment>
<dbReference type="Proteomes" id="UP001186944">
    <property type="component" value="Unassembled WGS sequence"/>
</dbReference>
<sequence>MRHISEGLYHVMSIELGHEDLISVRRFLFESMCKKCGNMDYLISGSRAEGFQFTSSDFDIMYVLNSSLYHVEQGFKTGRERLNKETIMEITLEYDWNRPGFAWLQLNLNATTDMKPFCIEYQNRYYLSSTVWREYFGQCISGGIRMSQRVQGPVVTTWSDTVEVDNAICLKSDEWPQVAKDCIYRLHKRGWPSTDVLEEMVKYGCILVPIGAKESQFHNLQWRLSFSMAEKTLCHSMSHAQFLTYGLLKIFLKEVINSNTEVKDLLCSYFLKTAVFWEIVSDTREWSPCSFLSNFWRCFERLLRWVRSGYCPNFFVPENNMFLHKVYGKGQVDLLAYLSSLYKEGPDVLLRSCSLKTDFSHLLSIPDSACQAFSLIDERNKADPISDLLLPLENFQSASFPTLLGLIRSRKYDSIQVVCELAYLVRLNFACFQYLCANSSYRTNKFKYHLMKVLKLSGIDTVRNLSFLAIYMYRCKQYTHTIRLAKAAMKKVNNSHYMYDFNFSLDEFISFGCEYAHIQDMMRKHVIASKILLNSATCVPELAEVCAGISASIPVVVMLYFLLFLSYIRMQEFAQAKFYFEELSRVILTEEDLHGMVYYRDIIVKILKLCKDIFIETSKDY</sequence>
<dbReference type="InterPro" id="IPR046906">
    <property type="entry name" value="Mab-21_HhH/H2TH-like"/>
</dbReference>